<dbReference type="PANTHER" id="PTHR42953">
    <property type="entry name" value="HIGH-AFFINITY ZINC UPTAKE SYSTEM PROTEIN ZNUA-RELATED"/>
    <property type="match status" value="1"/>
</dbReference>
<evidence type="ECO:0000256" key="4">
    <source>
        <dbReference type="ARBA" id="ARBA00022729"/>
    </source>
</evidence>
<dbReference type="PRINTS" id="PR00691">
    <property type="entry name" value="ADHESINB"/>
</dbReference>
<dbReference type="EMBL" id="BJLF01000001">
    <property type="protein sequence ID" value="GEA49481.1"/>
    <property type="molecule type" value="Genomic_DNA"/>
</dbReference>
<dbReference type="PRINTS" id="PR00690">
    <property type="entry name" value="ADHESNFAMILY"/>
</dbReference>
<protein>
    <recommendedName>
        <fullName evidence="2">High-affinity zinc uptake system protein ZnuA</fullName>
    </recommendedName>
</protein>
<accession>A0A4Y3HRC9</accession>
<reference evidence="8 9" key="1">
    <citation type="submission" date="2019-06" db="EMBL/GenBank/DDBJ databases">
        <title>Whole genome shotgun sequence of Vibrio inusitatus NBRC 102082.</title>
        <authorList>
            <person name="Hosoyama A."/>
            <person name="Uohara A."/>
            <person name="Ohji S."/>
            <person name="Ichikawa N."/>
        </authorList>
    </citation>
    <scope>NUCLEOTIDE SEQUENCE [LARGE SCALE GENOMIC DNA]</scope>
    <source>
        <strain evidence="8 9">NBRC 102082</strain>
    </source>
</reference>
<dbReference type="GO" id="GO:0007155">
    <property type="term" value="P:cell adhesion"/>
    <property type="evidence" value="ECO:0007669"/>
    <property type="project" value="InterPro"/>
</dbReference>
<keyword evidence="5" id="KW-0864">Zinc transport</keyword>
<dbReference type="OrthoDB" id="7346865at2"/>
<dbReference type="PANTHER" id="PTHR42953:SF3">
    <property type="entry name" value="HIGH-AFFINITY ZINC UPTAKE SYSTEM PROTEIN ZNUA"/>
    <property type="match status" value="1"/>
</dbReference>
<evidence type="ECO:0000256" key="6">
    <source>
        <dbReference type="RuleBase" id="RU003512"/>
    </source>
</evidence>
<comment type="similarity">
    <text evidence="1 6">Belongs to the bacterial solute-binding protein 9 family.</text>
</comment>
<dbReference type="Pfam" id="PF01297">
    <property type="entry name" value="ZnuA"/>
    <property type="match status" value="1"/>
</dbReference>
<evidence type="ECO:0000256" key="5">
    <source>
        <dbReference type="ARBA" id="ARBA00022906"/>
    </source>
</evidence>
<evidence type="ECO:0000256" key="7">
    <source>
        <dbReference type="SAM" id="SignalP"/>
    </source>
</evidence>
<dbReference type="AlphaFoldDB" id="A0A4Y3HRC9"/>
<dbReference type="NCBIfam" id="NF007091">
    <property type="entry name" value="PRK09545.1"/>
    <property type="match status" value="1"/>
</dbReference>
<keyword evidence="3 6" id="KW-0813">Transport</keyword>
<sequence>MKRLFLCLLSLSFVTSAQAIEVLNSIKPIHLITQEITKGASSSSALLGTNMSPHDYALRPSDVKKVHNADLVIWFGHDLESFMSSLAEGQDNVLTISELPDLDLRHYAEGHHDHDGHNHGNTDPHFWLGPKQAGTVAKAIANKLVELDPENAAYYKDNLEAFMSNLQLTTSEINAQLEPVRDHGFFVFHDGYAYFEEFFDLNHLGHFTVSPERKPGARTLIQIKTRLAEGDVYCVFSEPQYTPAVIETVTRGSDVNTGELDPLATDIEDEPGAYFVFLKQLAGQFETCLK</sequence>
<dbReference type="InterPro" id="IPR006129">
    <property type="entry name" value="AdhesinB"/>
</dbReference>
<evidence type="ECO:0000313" key="8">
    <source>
        <dbReference type="EMBL" id="GEA49481.1"/>
    </source>
</evidence>
<dbReference type="GO" id="GO:0006829">
    <property type="term" value="P:zinc ion transport"/>
    <property type="evidence" value="ECO:0007669"/>
    <property type="project" value="UniProtKB-KW"/>
</dbReference>
<dbReference type="InterPro" id="IPR006127">
    <property type="entry name" value="ZnuA-like"/>
</dbReference>
<dbReference type="SUPFAM" id="SSF53807">
    <property type="entry name" value="Helical backbone' metal receptor"/>
    <property type="match status" value="1"/>
</dbReference>
<keyword evidence="5" id="KW-0406">Ion transport</keyword>
<dbReference type="GO" id="GO:0046872">
    <property type="term" value="F:metal ion binding"/>
    <property type="evidence" value="ECO:0007669"/>
    <property type="project" value="InterPro"/>
</dbReference>
<evidence type="ECO:0000256" key="3">
    <source>
        <dbReference type="ARBA" id="ARBA00022448"/>
    </source>
</evidence>
<keyword evidence="5" id="KW-0862">Zinc</keyword>
<dbReference type="Gene3D" id="3.40.50.1980">
    <property type="entry name" value="Nitrogenase molybdenum iron protein domain"/>
    <property type="match status" value="2"/>
</dbReference>
<evidence type="ECO:0000256" key="1">
    <source>
        <dbReference type="ARBA" id="ARBA00011028"/>
    </source>
</evidence>
<evidence type="ECO:0000313" key="9">
    <source>
        <dbReference type="Proteomes" id="UP000318717"/>
    </source>
</evidence>
<keyword evidence="9" id="KW-1185">Reference proteome</keyword>
<dbReference type="RefSeq" id="WP_141343834.1">
    <property type="nucleotide sequence ID" value="NZ_BJLF01000001.1"/>
</dbReference>
<name>A0A4Y3HRC9_9VIBR</name>
<evidence type="ECO:0000256" key="2">
    <source>
        <dbReference type="ARBA" id="ARBA00015915"/>
    </source>
</evidence>
<dbReference type="Proteomes" id="UP000318717">
    <property type="component" value="Unassembled WGS sequence"/>
</dbReference>
<gene>
    <name evidence="8" type="ORF">VIN01S_02850</name>
</gene>
<keyword evidence="4 7" id="KW-0732">Signal</keyword>
<comment type="caution">
    <text evidence="8">The sequence shown here is derived from an EMBL/GenBank/DDBJ whole genome shotgun (WGS) entry which is preliminary data.</text>
</comment>
<dbReference type="InterPro" id="IPR050492">
    <property type="entry name" value="Bact_metal-bind_prot9"/>
</dbReference>
<organism evidence="8 9">
    <name type="scientific">Vibrio inusitatus NBRC 102082</name>
    <dbReference type="NCBI Taxonomy" id="1219070"/>
    <lineage>
        <taxon>Bacteria</taxon>
        <taxon>Pseudomonadati</taxon>
        <taxon>Pseudomonadota</taxon>
        <taxon>Gammaproteobacteria</taxon>
        <taxon>Vibrionales</taxon>
        <taxon>Vibrionaceae</taxon>
        <taxon>Vibrio</taxon>
    </lineage>
</organism>
<feature type="chain" id="PRO_5021472372" description="High-affinity zinc uptake system protein ZnuA" evidence="7">
    <location>
        <begin position="20"/>
        <end position="290"/>
    </location>
</feature>
<proteinExistence type="inferred from homology"/>
<feature type="signal peptide" evidence="7">
    <location>
        <begin position="1"/>
        <end position="19"/>
    </location>
</feature>
<dbReference type="InterPro" id="IPR006128">
    <property type="entry name" value="Lipoprotein_PsaA-like"/>
</dbReference>